<keyword evidence="5 7" id="KW-0573">Peptidoglycan synthesis</keyword>
<evidence type="ECO:0000256" key="4">
    <source>
        <dbReference type="ARBA" id="ARBA00022960"/>
    </source>
</evidence>
<keyword evidence="8" id="KW-0732">Signal</keyword>
<protein>
    <submittedName>
        <fullName evidence="10">L,D-transpeptidase family protein</fullName>
    </submittedName>
</protein>
<dbReference type="InterPro" id="IPR005490">
    <property type="entry name" value="LD_TPept_cat_dom"/>
</dbReference>
<dbReference type="Proteomes" id="UP001218412">
    <property type="component" value="Chromosome"/>
</dbReference>
<feature type="active site" description="Nucleophile" evidence="7">
    <location>
        <position position="455"/>
    </location>
</feature>
<feature type="signal peptide" evidence="8">
    <location>
        <begin position="1"/>
        <end position="24"/>
    </location>
</feature>
<evidence type="ECO:0000259" key="9">
    <source>
        <dbReference type="PROSITE" id="PS52029"/>
    </source>
</evidence>
<dbReference type="InterPro" id="IPR036365">
    <property type="entry name" value="PGBD-like_sf"/>
</dbReference>
<dbReference type="InterPro" id="IPR036366">
    <property type="entry name" value="PGBDSf"/>
</dbReference>
<gene>
    <name evidence="10" type="ORF">JHW45_09320</name>
</gene>
<accession>A0ABY7SQM5</accession>
<comment type="similarity">
    <text evidence="2">Belongs to the YkuD family.</text>
</comment>
<dbReference type="PROSITE" id="PS52029">
    <property type="entry name" value="LD_TPASE"/>
    <property type="match status" value="1"/>
</dbReference>
<dbReference type="PANTHER" id="PTHR41533:SF2">
    <property type="entry name" value="BLR7131 PROTEIN"/>
    <property type="match status" value="1"/>
</dbReference>
<proteinExistence type="inferred from homology"/>
<organism evidence="10 11">
    <name type="scientific">Paracoccus stylophorae</name>
    <dbReference type="NCBI Taxonomy" id="659350"/>
    <lineage>
        <taxon>Bacteria</taxon>
        <taxon>Pseudomonadati</taxon>
        <taxon>Pseudomonadota</taxon>
        <taxon>Alphaproteobacteria</taxon>
        <taxon>Rhodobacterales</taxon>
        <taxon>Paracoccaceae</taxon>
        <taxon>Paracoccus</taxon>
    </lineage>
</organism>
<keyword evidence="6 7" id="KW-0961">Cell wall biogenesis/degradation</keyword>
<evidence type="ECO:0000256" key="6">
    <source>
        <dbReference type="ARBA" id="ARBA00023316"/>
    </source>
</evidence>
<dbReference type="Gene3D" id="1.10.101.10">
    <property type="entry name" value="PGBD-like superfamily/PGBD"/>
    <property type="match status" value="1"/>
</dbReference>
<dbReference type="Pfam" id="PF20142">
    <property type="entry name" value="Scaffold"/>
    <property type="match status" value="1"/>
</dbReference>
<dbReference type="InterPro" id="IPR052905">
    <property type="entry name" value="LD-transpeptidase_YkuD-like"/>
</dbReference>
<evidence type="ECO:0000256" key="2">
    <source>
        <dbReference type="ARBA" id="ARBA00005992"/>
    </source>
</evidence>
<feature type="domain" description="L,D-TPase catalytic" evidence="9">
    <location>
        <begin position="304"/>
        <end position="480"/>
    </location>
</feature>
<dbReference type="CDD" id="cd16913">
    <property type="entry name" value="YkuD_like"/>
    <property type="match status" value="1"/>
</dbReference>
<evidence type="ECO:0000313" key="11">
    <source>
        <dbReference type="Proteomes" id="UP001218412"/>
    </source>
</evidence>
<dbReference type="EMBL" id="CP067134">
    <property type="protein sequence ID" value="WCR09330.1"/>
    <property type="molecule type" value="Genomic_DNA"/>
</dbReference>
<comment type="pathway">
    <text evidence="1 7">Cell wall biogenesis; peptidoglycan biosynthesis.</text>
</comment>
<dbReference type="RefSeq" id="WP_272857441.1">
    <property type="nucleotide sequence ID" value="NZ_CP067134.1"/>
</dbReference>
<evidence type="ECO:0000313" key="10">
    <source>
        <dbReference type="EMBL" id="WCR09330.1"/>
    </source>
</evidence>
<sequence>MVRFCLPVILGLSMLGAMPQPAVAQAVLASGRQAAVALAPQLNFSADEMALAEAVADSPQLASFYGSNGLRPIFQGADGARLRDALREVAATAQRHGLPAGRYRPRDPAAAGQGLESEVIHAQILLRYDLDMTGGAIRPADADPQIRRQVNRPDAARLIRDFVAAPDPAAYLAGLAPDAPAYLALQDALAGSADLTVPDGIAPAPVALWRIGMSGDGVVALRTRLASIGFSAPSDDPSVYDAALSGAVAEYQRAAGLHSDGVAGPDTIGRLNGDLPGLGDWRSRMIAVALERMRWMGGEDLQARHVWVNIPEFTARIMDRGDEIFRTRVVVGKTAPDMRTPEFSDRMEYVVVNPRWNVPRSITVKEYLPRLKANRHAVSHLDVVDGRGNVIPRSRIDFSRYTAANFPYRMRQKPSDDNALGLVKFIFPNPWNIYLHDTPTKHLFRNSSRAYSHGCVRVGDPFDLATQLLSPQSDDPRGLFQRALDSGRERWLALTPNVPVHLVYFTAFPDQSGQIRFHEDIYGRDAAVWDRLQALGLDSVGESD</sequence>
<keyword evidence="3" id="KW-0808">Transferase</keyword>
<dbReference type="SUPFAM" id="SSF141523">
    <property type="entry name" value="L,D-transpeptidase catalytic domain-like"/>
    <property type="match status" value="1"/>
</dbReference>
<name>A0ABY7SQM5_9RHOB</name>
<dbReference type="PANTHER" id="PTHR41533">
    <property type="entry name" value="L,D-TRANSPEPTIDASE HI_1667-RELATED"/>
    <property type="match status" value="1"/>
</dbReference>
<reference evidence="10 11" key="1">
    <citation type="submission" date="2021-01" db="EMBL/GenBank/DDBJ databases">
        <title>Biogeographic distribution of Paracoccus.</title>
        <authorList>
            <person name="Hollensteiner J."/>
            <person name="Leineberger J."/>
            <person name="Brinkhoff T."/>
            <person name="Daniel R."/>
        </authorList>
    </citation>
    <scope>NUCLEOTIDE SEQUENCE [LARGE SCALE GENOMIC DNA]</scope>
    <source>
        <strain evidence="10 11">LMG25392</strain>
    </source>
</reference>
<feature type="active site" description="Proton donor/acceptor" evidence="7">
    <location>
        <position position="436"/>
    </location>
</feature>
<dbReference type="InterPro" id="IPR038063">
    <property type="entry name" value="Transpep_catalytic_dom"/>
</dbReference>
<dbReference type="InterPro" id="IPR045380">
    <property type="entry name" value="LD_TPept_scaffold_dom"/>
</dbReference>
<evidence type="ECO:0000256" key="7">
    <source>
        <dbReference type="PROSITE-ProRule" id="PRU01373"/>
    </source>
</evidence>
<feature type="chain" id="PRO_5045347407" evidence="8">
    <location>
        <begin position="25"/>
        <end position="544"/>
    </location>
</feature>
<keyword evidence="11" id="KW-1185">Reference proteome</keyword>
<dbReference type="Pfam" id="PF03734">
    <property type="entry name" value="YkuD"/>
    <property type="match status" value="1"/>
</dbReference>
<dbReference type="Pfam" id="PF01471">
    <property type="entry name" value="PG_binding_1"/>
    <property type="match status" value="1"/>
</dbReference>
<evidence type="ECO:0000256" key="3">
    <source>
        <dbReference type="ARBA" id="ARBA00022679"/>
    </source>
</evidence>
<keyword evidence="4 7" id="KW-0133">Cell shape</keyword>
<evidence type="ECO:0000256" key="8">
    <source>
        <dbReference type="SAM" id="SignalP"/>
    </source>
</evidence>
<dbReference type="InterPro" id="IPR002477">
    <property type="entry name" value="Peptidoglycan-bd-like"/>
</dbReference>
<evidence type="ECO:0000256" key="5">
    <source>
        <dbReference type="ARBA" id="ARBA00022984"/>
    </source>
</evidence>
<evidence type="ECO:0000256" key="1">
    <source>
        <dbReference type="ARBA" id="ARBA00004752"/>
    </source>
</evidence>
<dbReference type="Gene3D" id="2.40.440.10">
    <property type="entry name" value="L,D-transpeptidase catalytic domain-like"/>
    <property type="match status" value="1"/>
</dbReference>
<dbReference type="SUPFAM" id="SSF47090">
    <property type="entry name" value="PGBD-like"/>
    <property type="match status" value="1"/>
</dbReference>